<feature type="transmembrane region" description="Helical" evidence="1">
    <location>
        <begin position="1604"/>
        <end position="1625"/>
    </location>
</feature>
<organism evidence="2 3">
    <name type="scientific">Stentor coeruleus</name>
    <dbReference type="NCBI Taxonomy" id="5963"/>
    <lineage>
        <taxon>Eukaryota</taxon>
        <taxon>Sar</taxon>
        <taxon>Alveolata</taxon>
        <taxon>Ciliophora</taxon>
        <taxon>Postciliodesmatophora</taxon>
        <taxon>Heterotrichea</taxon>
        <taxon>Heterotrichida</taxon>
        <taxon>Stentoridae</taxon>
        <taxon>Stentor</taxon>
    </lineage>
</organism>
<proteinExistence type="predicted"/>
<feature type="transmembrane region" description="Helical" evidence="1">
    <location>
        <begin position="1452"/>
        <end position="1472"/>
    </location>
</feature>
<evidence type="ECO:0000313" key="2">
    <source>
        <dbReference type="EMBL" id="OMJ93429.1"/>
    </source>
</evidence>
<evidence type="ECO:0000313" key="3">
    <source>
        <dbReference type="Proteomes" id="UP000187209"/>
    </source>
</evidence>
<keyword evidence="1" id="KW-0472">Membrane</keyword>
<keyword evidence="1" id="KW-0812">Transmembrane</keyword>
<feature type="transmembrane region" description="Helical" evidence="1">
    <location>
        <begin position="1575"/>
        <end position="1598"/>
    </location>
</feature>
<dbReference type="EMBL" id="MPUH01000042">
    <property type="protein sequence ID" value="OMJ93429.1"/>
    <property type="molecule type" value="Genomic_DNA"/>
</dbReference>
<evidence type="ECO:0000256" key="1">
    <source>
        <dbReference type="SAM" id="Phobius"/>
    </source>
</evidence>
<dbReference type="Proteomes" id="UP000187209">
    <property type="component" value="Unassembled WGS sequence"/>
</dbReference>
<keyword evidence="3" id="KW-1185">Reference proteome</keyword>
<gene>
    <name evidence="2" type="ORF">SteCoe_3544</name>
</gene>
<reference evidence="2 3" key="1">
    <citation type="submission" date="2016-11" db="EMBL/GenBank/DDBJ databases">
        <title>The macronuclear genome of Stentor coeruleus: a giant cell with tiny introns.</title>
        <authorList>
            <person name="Slabodnick M."/>
            <person name="Ruby J.G."/>
            <person name="Reiff S.B."/>
            <person name="Swart E.C."/>
            <person name="Gosai S."/>
            <person name="Prabakaran S."/>
            <person name="Witkowska E."/>
            <person name="Larue G.E."/>
            <person name="Fisher S."/>
            <person name="Freeman R.M."/>
            <person name="Gunawardena J."/>
            <person name="Chu W."/>
            <person name="Stover N.A."/>
            <person name="Gregory B.D."/>
            <person name="Nowacki M."/>
            <person name="Derisi J."/>
            <person name="Roy S.W."/>
            <person name="Marshall W.F."/>
            <person name="Sood P."/>
        </authorList>
    </citation>
    <scope>NUCLEOTIDE SEQUENCE [LARGE SCALE GENOMIC DNA]</scope>
    <source>
        <strain evidence="2">WM001</strain>
    </source>
</reference>
<keyword evidence="1" id="KW-1133">Transmembrane helix</keyword>
<feature type="transmembrane region" description="Helical" evidence="1">
    <location>
        <begin position="1541"/>
        <end position="1563"/>
    </location>
</feature>
<comment type="caution">
    <text evidence="2">The sequence shown here is derived from an EMBL/GenBank/DDBJ whole genome shotgun (WGS) entry which is preliminary data.</text>
</comment>
<sequence>MLRLLLTLINIASSHKIIVDLGYDIEGIASIIVITLDSYGDYWPVDDVAIRPYHDGTCTFLTSSIMELTFWGMAYFDFVCICPDFSPCTVNFAAEYFVESYIDILSYFGDNFVIVRQIDKFWVTVGHFFNIIANYFDEDGYTLDSPIKIDDTIGEIMTITTIADQKNGHAEFNASYPTAGFKTVRIITNYLLYSYVTGYLVMNQIAITRINVVNELKITGLILNNNDASKQIIWTNEPFIVTLQAFEPGTTKVDTKEQSLIQITISSSESENVTFSKMFTNGVATFDKLSVLNYGSYNIVAISDGFSDTVLSKNVTGYLSIYFKDSAPFDYNTYFSIGTEVFKDSLFYIKDSKASVFITLTINPTTEFIGTLYDITKSGKMLFEYLKIPKEGTYTINASSQWMASAVTPMFTINETDKIYSIELATNSSTNSVKINDTILIIANLFDYKNQKYSKNVKAFIQISPLLYIGNTVVDSILDKAYFLISLTSISTYHINATTMLDYKNVVTNTLNITVYDIYCGINGVYTKNSEIVNGICQCQKMTTYNIDTNECVCIENTIYNEYTLKCECNEPFKYKNGRCVYCIRSFVKENVTAFYDENYIKIFISYSTKVLEAGPLDCLYLINLPSSLKKIIKSCEWLGNSVMILRANSTIIPDDYYIELNETLTPDKGECYENPESVKIPIDKKYPGLYPDFEIQAPVYASKGNCQSNQIVVSCVPDDNNFSFLWTISEINTIFTTNPIELDITDFSGTEILITLNVNYIPFNTSAEKTISISLSNDLLLKVVANIGKKYSMTKSEIVELKPILLDSCGVGNSITEYFFKFISGSIPYFINTMIENRERDNMLLINGQELDVGTFTIRVGIVIQDFSGYEDTQITILYDDISIFYDRWDGIQGLDNDLAISATTNSTDDKNIVYKWNCFSGGNQYCVDSQNESIFINPMPNKFLIYKYKLQDLANYTIVCYAQNSLTKKSATKEIHIQINNGYYGSLLIDSITDMVKTNQEVIIYPRANYDNNVNYVWDIYPLLENCNIDVYNLILRIPPLCLKNSMIYTLTLTALQGNPIGKVETSLQTSVLPKCSNFSIEFLQTQKWKFDAVNCSSVNSRITYQFGYKSSSDSIIWLTGELETNTIDVFLEDSITLAVVRVADHYGWIDIESYIIKRSRVISDNPNMQLDYMNTNSDTLLADFKYFMQEIMETSDYFKFIDKIIVYFTTGKMTQGTFNSYLSFLETCSQTGAFDNPEYSIKFINATIKILENYNTTLEDQEFQVLMSIFSVVQFSYKVADFYLISANYWSRSVYPYSYGKYSSNIEIAYNQLSLETLNKIIITLKNMKISLTKTSELDENYLYKLLYFYINPLNFGIFIYKIAEKISDFSYIPLKNPELVTTNNVTYKIQLTSNEYVYSDYCYSLFSYNNSNETTSIERIDSDNLNFYVNDNGFFTIASPNNNFRSSIFNLIGIIIVAFIPTFSSIIANKISNENMHIDNYFREIVDLRNFFKEPKTYILPIMIMQFFIGYLVNLFYNLKMKQRCNRFEAMDFFESFMGSLIYNIGLGTILIVLYYCYRNRDALKKFMYKIYFWVLFNIWLVMIAGIIVLEIITRTCFNIYWFVFTFIMHLAVTPGFWILLRVSIRDSISGQVYQIN</sequence>
<feature type="transmembrane region" description="Helical" evidence="1">
    <location>
        <begin position="1502"/>
        <end position="1521"/>
    </location>
</feature>
<accession>A0A1R2CWP1</accession>
<name>A0A1R2CWP1_9CILI</name>
<protein>
    <submittedName>
        <fullName evidence="2">Uncharacterized protein</fullName>
    </submittedName>
</protein>